<comment type="similarity">
    <text evidence="1">Belongs to the peptidase C40 family.</text>
</comment>
<dbReference type="PANTHER" id="PTHR47053">
    <property type="entry name" value="MUREIN DD-ENDOPEPTIDASE MEPH-RELATED"/>
    <property type="match status" value="1"/>
</dbReference>
<proteinExistence type="inferred from homology"/>
<dbReference type="InterPro" id="IPR038765">
    <property type="entry name" value="Papain-like_cys_pep_sf"/>
</dbReference>
<feature type="transmembrane region" description="Helical" evidence="6">
    <location>
        <begin position="103"/>
        <end position="127"/>
    </location>
</feature>
<keyword evidence="4" id="KW-0788">Thiol protease</keyword>
<evidence type="ECO:0000256" key="4">
    <source>
        <dbReference type="ARBA" id="ARBA00022807"/>
    </source>
</evidence>
<keyword evidence="6" id="KW-0472">Membrane</keyword>
<keyword evidence="9" id="KW-1185">Reference proteome</keyword>
<accession>A0A4R9AW92</accession>
<dbReference type="PANTHER" id="PTHR47053:SF1">
    <property type="entry name" value="MUREIN DD-ENDOPEPTIDASE MEPH-RELATED"/>
    <property type="match status" value="1"/>
</dbReference>
<dbReference type="GO" id="GO:0006508">
    <property type="term" value="P:proteolysis"/>
    <property type="evidence" value="ECO:0007669"/>
    <property type="project" value="UniProtKB-KW"/>
</dbReference>
<dbReference type="Pfam" id="PF00877">
    <property type="entry name" value="NLPC_P60"/>
    <property type="match status" value="1"/>
</dbReference>
<evidence type="ECO:0000256" key="5">
    <source>
        <dbReference type="SAM" id="MobiDB-lite"/>
    </source>
</evidence>
<keyword evidence="2" id="KW-0645">Protease</keyword>
<feature type="region of interest" description="Disordered" evidence="5">
    <location>
        <begin position="77"/>
        <end position="100"/>
    </location>
</feature>
<comment type="caution">
    <text evidence="8">The sequence shown here is derived from an EMBL/GenBank/DDBJ whole genome shotgun (WGS) entry which is preliminary data.</text>
</comment>
<evidence type="ECO:0000259" key="7">
    <source>
        <dbReference type="PROSITE" id="PS51935"/>
    </source>
</evidence>
<name>A0A4R9AW92_9MICO</name>
<feature type="compositionally biased region" description="Basic residues" evidence="5">
    <location>
        <begin position="90"/>
        <end position="100"/>
    </location>
</feature>
<evidence type="ECO:0000256" key="3">
    <source>
        <dbReference type="ARBA" id="ARBA00022801"/>
    </source>
</evidence>
<evidence type="ECO:0000313" key="9">
    <source>
        <dbReference type="Proteomes" id="UP000297983"/>
    </source>
</evidence>
<dbReference type="SUPFAM" id="SSF54001">
    <property type="entry name" value="Cysteine proteinases"/>
    <property type="match status" value="1"/>
</dbReference>
<dbReference type="PROSITE" id="PS51935">
    <property type="entry name" value="NLPC_P60"/>
    <property type="match status" value="1"/>
</dbReference>
<dbReference type="Proteomes" id="UP000297983">
    <property type="component" value="Unassembled WGS sequence"/>
</dbReference>
<evidence type="ECO:0000256" key="1">
    <source>
        <dbReference type="ARBA" id="ARBA00007074"/>
    </source>
</evidence>
<dbReference type="AlphaFoldDB" id="A0A4R9AW92"/>
<dbReference type="InterPro" id="IPR051202">
    <property type="entry name" value="Peptidase_C40"/>
</dbReference>
<dbReference type="EMBL" id="SOHL01000013">
    <property type="protein sequence ID" value="TFD71315.1"/>
    <property type="molecule type" value="Genomic_DNA"/>
</dbReference>
<reference evidence="8 9" key="1">
    <citation type="submission" date="2019-03" db="EMBL/GenBank/DDBJ databases">
        <title>Genomics of glacier-inhabiting Cryobacterium strains.</title>
        <authorList>
            <person name="Liu Q."/>
            <person name="Xin Y.-H."/>
        </authorList>
    </citation>
    <scope>NUCLEOTIDE SEQUENCE [LARGE SCALE GENOMIC DNA]</scope>
    <source>
        <strain evidence="8 9">Hz16</strain>
    </source>
</reference>
<dbReference type="GO" id="GO:0008234">
    <property type="term" value="F:cysteine-type peptidase activity"/>
    <property type="evidence" value="ECO:0007669"/>
    <property type="project" value="UniProtKB-KW"/>
</dbReference>
<evidence type="ECO:0000313" key="8">
    <source>
        <dbReference type="EMBL" id="TFD71315.1"/>
    </source>
</evidence>
<gene>
    <name evidence="8" type="ORF">E3T50_07035</name>
</gene>
<evidence type="ECO:0000256" key="6">
    <source>
        <dbReference type="SAM" id="Phobius"/>
    </source>
</evidence>
<sequence length="334" mass="34712">MCRLKVTNGHGSCNLGDVPQTRNGRRTLIKTPACPSLGLGTHPRLAKWTGQQPSVVEAPEAKTLAALGLRTARRGLKGAGDSLESSIPSHRPRPAPKKRRSGIANIVVMTLATGLVATMALPAYAFAPGSRDASFTASESTKLSKAQAQGVEVDAQAATVSVAREGFTATTPEELAAAAAVAAAAVAAETRRVEVAAQMTSYAASYSGPSAADYLKSPAYPNFDLASVFSVASQYQGTPYVYGGATPAGFDCSGFIMYVYAQFGISLPHSSVGQGAAGTRIAIEDAVPGDLVIMDGHDGFYAGNGNILHAPYTGQSVRIQPIWTSDYYIVRIGI</sequence>
<feature type="domain" description="NlpC/P60" evidence="7">
    <location>
        <begin position="222"/>
        <end position="334"/>
    </location>
</feature>
<dbReference type="InterPro" id="IPR000064">
    <property type="entry name" value="NLP_P60_dom"/>
</dbReference>
<organism evidence="8 9">
    <name type="scientific">Cryobacterium gelidum</name>
    <dbReference type="NCBI Taxonomy" id="1259164"/>
    <lineage>
        <taxon>Bacteria</taxon>
        <taxon>Bacillati</taxon>
        <taxon>Actinomycetota</taxon>
        <taxon>Actinomycetes</taxon>
        <taxon>Micrococcales</taxon>
        <taxon>Microbacteriaceae</taxon>
        <taxon>Cryobacterium</taxon>
    </lineage>
</organism>
<keyword evidence="6" id="KW-1133">Transmembrane helix</keyword>
<dbReference type="Gene3D" id="3.90.1720.10">
    <property type="entry name" value="endopeptidase domain like (from Nostoc punctiforme)"/>
    <property type="match status" value="1"/>
</dbReference>
<keyword evidence="6" id="KW-0812">Transmembrane</keyword>
<keyword evidence="3" id="KW-0378">Hydrolase</keyword>
<protein>
    <submittedName>
        <fullName evidence="8">NlpC/P60 family protein</fullName>
    </submittedName>
</protein>
<evidence type="ECO:0000256" key="2">
    <source>
        <dbReference type="ARBA" id="ARBA00022670"/>
    </source>
</evidence>